<dbReference type="Pfam" id="PF00005">
    <property type="entry name" value="ABC_tran"/>
    <property type="match status" value="1"/>
</dbReference>
<dbReference type="OrthoDB" id="394852at2"/>
<feature type="domain" description="ABC transporter" evidence="8">
    <location>
        <begin position="4"/>
        <end position="234"/>
    </location>
</feature>
<keyword evidence="3" id="KW-1003">Cell membrane</keyword>
<dbReference type="STRING" id="92947.BVG79_01544"/>
<evidence type="ECO:0000313" key="10">
    <source>
        <dbReference type="Proteomes" id="UP000242447"/>
    </source>
</evidence>
<keyword evidence="6" id="KW-1278">Translocase</keyword>
<dbReference type="SUPFAM" id="SSF50331">
    <property type="entry name" value="MOP-like"/>
    <property type="match status" value="1"/>
</dbReference>
<dbReference type="InterPro" id="IPR015855">
    <property type="entry name" value="ABC_transpr_MalK-like"/>
</dbReference>
<dbReference type="GO" id="GO:0016887">
    <property type="term" value="F:ATP hydrolysis activity"/>
    <property type="evidence" value="ECO:0007669"/>
    <property type="project" value="InterPro"/>
</dbReference>
<keyword evidence="10" id="KW-1185">Reference proteome</keyword>
<keyword evidence="4" id="KW-0547">Nucleotide-binding</keyword>
<dbReference type="Pfam" id="PF08402">
    <property type="entry name" value="TOBE_2"/>
    <property type="match status" value="1"/>
</dbReference>
<evidence type="ECO:0000259" key="8">
    <source>
        <dbReference type="PROSITE" id="PS50893"/>
    </source>
</evidence>
<protein>
    <submittedName>
        <fullName evidence="9">Iron(III) transport system ATP-binding protein</fullName>
    </submittedName>
</protein>
<dbReference type="FunFam" id="3.40.50.300:FF:000042">
    <property type="entry name" value="Maltose/maltodextrin ABC transporter, ATP-binding protein"/>
    <property type="match status" value="1"/>
</dbReference>
<dbReference type="Gene3D" id="2.40.50.100">
    <property type="match status" value="1"/>
</dbReference>
<dbReference type="EMBL" id="CP019937">
    <property type="protein sequence ID" value="ARO14890.1"/>
    <property type="molecule type" value="Genomic_DNA"/>
</dbReference>
<dbReference type="InterPro" id="IPR013611">
    <property type="entry name" value="Transp-assoc_OB_typ2"/>
</dbReference>
<dbReference type="SMART" id="SM00382">
    <property type="entry name" value="AAA"/>
    <property type="match status" value="1"/>
</dbReference>
<evidence type="ECO:0000256" key="3">
    <source>
        <dbReference type="ARBA" id="ARBA00022475"/>
    </source>
</evidence>
<dbReference type="NCBIfam" id="NF008653">
    <property type="entry name" value="PRK11650.1"/>
    <property type="match status" value="1"/>
</dbReference>
<evidence type="ECO:0000313" key="9">
    <source>
        <dbReference type="EMBL" id="ARO14890.1"/>
    </source>
</evidence>
<dbReference type="CDD" id="cd03301">
    <property type="entry name" value="ABC_MalK_N"/>
    <property type="match status" value="1"/>
</dbReference>
<dbReference type="Proteomes" id="UP000242447">
    <property type="component" value="Chromosome"/>
</dbReference>
<evidence type="ECO:0000256" key="7">
    <source>
        <dbReference type="ARBA" id="ARBA00023136"/>
    </source>
</evidence>
<dbReference type="GO" id="GO:0008643">
    <property type="term" value="P:carbohydrate transport"/>
    <property type="evidence" value="ECO:0007669"/>
    <property type="project" value="InterPro"/>
</dbReference>
<dbReference type="SUPFAM" id="SSF52540">
    <property type="entry name" value="P-loop containing nucleoside triphosphate hydrolases"/>
    <property type="match status" value="1"/>
</dbReference>
<dbReference type="RefSeq" id="WP_085786365.1">
    <property type="nucleotide sequence ID" value="NZ_CP019937.1"/>
</dbReference>
<dbReference type="InterPro" id="IPR003439">
    <property type="entry name" value="ABC_transporter-like_ATP-bd"/>
</dbReference>
<reference evidence="9 10" key="1">
    <citation type="submission" date="2017-02" db="EMBL/GenBank/DDBJ databases">
        <title>Ketogulonicigenium robustum SPU B003 Genome sequencing and assembly.</title>
        <authorList>
            <person name="Li Y."/>
            <person name="Liu L."/>
            <person name="Wang C."/>
            <person name="Zhang M."/>
            <person name="Zhang T."/>
            <person name="Zhang Y."/>
        </authorList>
    </citation>
    <scope>NUCLEOTIDE SEQUENCE [LARGE SCALE GENOMIC DNA]</scope>
    <source>
        <strain evidence="9 10">SPU_B003</strain>
    </source>
</reference>
<dbReference type="Gene3D" id="2.40.50.140">
    <property type="entry name" value="Nucleic acid-binding proteins"/>
    <property type="match status" value="1"/>
</dbReference>
<keyword evidence="5 9" id="KW-0067">ATP-binding</keyword>
<evidence type="ECO:0000256" key="2">
    <source>
        <dbReference type="ARBA" id="ARBA00022448"/>
    </source>
</evidence>
<evidence type="ECO:0000256" key="6">
    <source>
        <dbReference type="ARBA" id="ARBA00022967"/>
    </source>
</evidence>
<dbReference type="AlphaFoldDB" id="A0A1W6P0N3"/>
<dbReference type="GO" id="GO:0055052">
    <property type="term" value="C:ATP-binding cassette (ABC) transporter complex, substrate-binding subunit-containing"/>
    <property type="evidence" value="ECO:0007669"/>
    <property type="project" value="TreeGrafter"/>
</dbReference>
<sequence>MSGIVFSNITKRFGQTVAVESLNLEIAEGEFVALVGPSGCGKTTSLRMLAGLEDVSEGQIFVDGRDVTNLGPSERDLAMVFQNYALYPHMTVAGNIGFSLQLSGLGRDALNDRVKNAADLLGIGHLLDRRPKQLSGGQRQRVAVARCIVRQPAAFLFDEPLSNLDAKLRGTARVEIAKLQKNLGITTLYVTHDQVEAMTMADRVVLMEGGRIRQAGTPMDLYHHPKDLFVATFLGMPPMNLLKAEVANVSGAPVLRWGAMNLELPGVATGAVTLGLRPERLVAGHVDGVALAFSGHVSHVERLGAETLVEFRLESGSASALTARLPGTRTIQIGEHISVSAPLDALHVFDETGAAVATSPARRAAAFY</sequence>
<evidence type="ECO:0000256" key="4">
    <source>
        <dbReference type="ARBA" id="ARBA00022741"/>
    </source>
</evidence>
<dbReference type="InterPro" id="IPR027417">
    <property type="entry name" value="P-loop_NTPase"/>
</dbReference>
<dbReference type="GO" id="GO:0005524">
    <property type="term" value="F:ATP binding"/>
    <property type="evidence" value="ECO:0007669"/>
    <property type="project" value="UniProtKB-KW"/>
</dbReference>
<proteinExistence type="inferred from homology"/>
<keyword evidence="7" id="KW-0472">Membrane</keyword>
<dbReference type="InterPro" id="IPR008995">
    <property type="entry name" value="Mo/tungstate-bd_C_term_dom"/>
</dbReference>
<keyword evidence="2" id="KW-0813">Transport</keyword>
<dbReference type="InterPro" id="IPR012340">
    <property type="entry name" value="NA-bd_OB-fold"/>
</dbReference>
<dbReference type="PANTHER" id="PTHR43875">
    <property type="entry name" value="MALTODEXTRIN IMPORT ATP-BINDING PROTEIN MSMX"/>
    <property type="match status" value="1"/>
</dbReference>
<gene>
    <name evidence="9" type="ORF">BVG79_01544</name>
</gene>
<accession>A0A1W6P0N3</accession>
<dbReference type="InterPro" id="IPR017871">
    <property type="entry name" value="ABC_transporter-like_CS"/>
</dbReference>
<dbReference type="Gene3D" id="3.40.50.300">
    <property type="entry name" value="P-loop containing nucleotide triphosphate hydrolases"/>
    <property type="match status" value="1"/>
</dbReference>
<name>A0A1W6P0N3_9RHOB</name>
<dbReference type="InterPro" id="IPR047641">
    <property type="entry name" value="ABC_transpr_MalK/UgpC-like"/>
</dbReference>
<organism evidence="9 10">
    <name type="scientific">Ketogulonicigenium robustum</name>
    <dbReference type="NCBI Taxonomy" id="92947"/>
    <lineage>
        <taxon>Bacteria</taxon>
        <taxon>Pseudomonadati</taxon>
        <taxon>Pseudomonadota</taxon>
        <taxon>Alphaproteobacteria</taxon>
        <taxon>Rhodobacterales</taxon>
        <taxon>Roseobacteraceae</taxon>
        <taxon>Ketogulonicigenium</taxon>
    </lineage>
</organism>
<comment type="similarity">
    <text evidence="1">Belongs to the ABC transporter superfamily.</text>
</comment>
<dbReference type="GO" id="GO:0140359">
    <property type="term" value="F:ABC-type transporter activity"/>
    <property type="evidence" value="ECO:0007669"/>
    <property type="project" value="InterPro"/>
</dbReference>
<dbReference type="PROSITE" id="PS50893">
    <property type="entry name" value="ABC_TRANSPORTER_2"/>
    <property type="match status" value="1"/>
</dbReference>
<dbReference type="PANTHER" id="PTHR43875:SF15">
    <property type="entry name" value="TREHALOSE IMPORT ATP-BINDING PROTEIN SUGC"/>
    <property type="match status" value="1"/>
</dbReference>
<dbReference type="InterPro" id="IPR003593">
    <property type="entry name" value="AAA+_ATPase"/>
</dbReference>
<dbReference type="PROSITE" id="PS00211">
    <property type="entry name" value="ABC_TRANSPORTER_1"/>
    <property type="match status" value="1"/>
</dbReference>
<evidence type="ECO:0000256" key="5">
    <source>
        <dbReference type="ARBA" id="ARBA00022840"/>
    </source>
</evidence>
<evidence type="ECO:0000256" key="1">
    <source>
        <dbReference type="ARBA" id="ARBA00005417"/>
    </source>
</evidence>
<dbReference type="KEGG" id="kro:BVG79_01544"/>